<reference evidence="4" key="1">
    <citation type="submission" date="2015-09" db="EMBL/GenBank/DDBJ databases">
        <authorList>
            <consortium name="Pathogen Informatics"/>
        </authorList>
    </citation>
    <scope>NUCLEOTIDE SEQUENCE [LARGE SCALE GENOMIC DNA]</scope>
    <source>
        <strain evidence="4">Lake Konstanz</strain>
    </source>
</reference>
<protein>
    <submittedName>
        <fullName evidence="3">Transmembrane protein, putative</fullName>
    </submittedName>
</protein>
<sequence length="430" mass="45853">MIVDTLFHVALFLLAFMLLFTVRKVGVRHHPTRLTSIPREQSESCQWLQHLFDGVFDMFTTVFAVEYIADIERKVGALLEDKGLATRAQLKIHSVGTAPPHLVAIRGALLPSSRGGQQHHSSTTHSLSTEGVTSPIDQGNKSAASISKPTAVDSDLSSPDIGPSQPPVAVPFSMSSSPSALLASSLHRLRHETLLQTTPLVGPLELEFMCEYSGGASATLDADIPIIRGRQLQVSVGIAELTLRTHCKLVVRLRSDEGNGEAGPASNISPANDTKVAPNSPSTNGVSPAISALEHPLGSATPPPPQPSSSSSNGRLIADVVVHALSEPAFSFELRTTASQYGIHNFFGFAIAVKYFILRWVRLKLMSGLRFEVPLPPDWTAPRRHHPAAQTLASGDHQGRAGSMFGSTAHPPATARSKSVDTPLATGDAL</sequence>
<feature type="region of interest" description="Disordered" evidence="1">
    <location>
        <begin position="112"/>
        <end position="174"/>
    </location>
</feature>
<dbReference type="OrthoDB" id="273789at2759"/>
<organism evidence="3 4">
    <name type="scientific">Bodo saltans</name>
    <name type="common">Flagellated protozoan</name>
    <dbReference type="NCBI Taxonomy" id="75058"/>
    <lineage>
        <taxon>Eukaryota</taxon>
        <taxon>Discoba</taxon>
        <taxon>Euglenozoa</taxon>
        <taxon>Kinetoplastea</taxon>
        <taxon>Metakinetoplastina</taxon>
        <taxon>Eubodonida</taxon>
        <taxon>Bodonidae</taxon>
        <taxon>Bodo</taxon>
    </lineage>
</organism>
<dbReference type="OMA" id="THIPRRH"/>
<feature type="region of interest" description="Disordered" evidence="1">
    <location>
        <begin position="380"/>
        <end position="430"/>
    </location>
</feature>
<evidence type="ECO:0000313" key="4">
    <source>
        <dbReference type="Proteomes" id="UP000051952"/>
    </source>
</evidence>
<accession>A0A0S4J189</accession>
<keyword evidence="2 3" id="KW-0812">Transmembrane</keyword>
<keyword evidence="2" id="KW-0472">Membrane</keyword>
<evidence type="ECO:0000256" key="1">
    <source>
        <dbReference type="SAM" id="MobiDB-lite"/>
    </source>
</evidence>
<name>A0A0S4J189_BODSA</name>
<gene>
    <name evidence="3" type="ORF">BSAL_79100</name>
</gene>
<dbReference type="EMBL" id="CYKH01000798">
    <property type="protein sequence ID" value="CUG41750.1"/>
    <property type="molecule type" value="Genomic_DNA"/>
</dbReference>
<feature type="region of interest" description="Disordered" evidence="1">
    <location>
        <begin position="256"/>
        <end position="313"/>
    </location>
</feature>
<dbReference type="VEuPathDB" id="TriTrypDB:BSAL_79100"/>
<dbReference type="AlphaFoldDB" id="A0A0S4J189"/>
<keyword evidence="4" id="KW-1185">Reference proteome</keyword>
<feature type="compositionally biased region" description="Polar residues" evidence="1">
    <location>
        <begin position="266"/>
        <end position="286"/>
    </location>
</feature>
<proteinExistence type="predicted"/>
<feature type="compositionally biased region" description="Low complexity" evidence="1">
    <location>
        <begin position="119"/>
        <end position="129"/>
    </location>
</feature>
<feature type="transmembrane region" description="Helical" evidence="2">
    <location>
        <begin position="341"/>
        <end position="361"/>
    </location>
</feature>
<dbReference type="Proteomes" id="UP000051952">
    <property type="component" value="Unassembled WGS sequence"/>
</dbReference>
<feature type="compositionally biased region" description="Polar residues" evidence="1">
    <location>
        <begin position="130"/>
        <end position="148"/>
    </location>
</feature>
<evidence type="ECO:0000256" key="2">
    <source>
        <dbReference type="SAM" id="Phobius"/>
    </source>
</evidence>
<keyword evidence="2" id="KW-1133">Transmembrane helix</keyword>
<evidence type="ECO:0000313" key="3">
    <source>
        <dbReference type="EMBL" id="CUG41750.1"/>
    </source>
</evidence>